<gene>
    <name evidence="3" type="ORF">ABIC20_007501</name>
</gene>
<keyword evidence="4" id="KW-1185">Reference proteome</keyword>
<dbReference type="RefSeq" id="WP_209651039.1">
    <property type="nucleotide sequence ID" value="NZ_JBEPNV010000005.1"/>
</dbReference>
<comment type="caution">
    <text evidence="3">The sequence shown here is derived from an EMBL/GenBank/DDBJ whole genome shotgun (WGS) entry which is preliminary data.</text>
</comment>
<evidence type="ECO:0000256" key="2">
    <source>
        <dbReference type="SAM" id="MobiDB-lite"/>
    </source>
</evidence>
<dbReference type="Proteomes" id="UP001549119">
    <property type="component" value="Unassembled WGS sequence"/>
</dbReference>
<name>A0ABV2NUA3_9HYPH</name>
<feature type="coiled-coil region" evidence="1">
    <location>
        <begin position="80"/>
        <end position="107"/>
    </location>
</feature>
<organism evidence="3 4">
    <name type="scientific">Methylobacterium radiotolerans</name>
    <dbReference type="NCBI Taxonomy" id="31998"/>
    <lineage>
        <taxon>Bacteria</taxon>
        <taxon>Pseudomonadati</taxon>
        <taxon>Pseudomonadota</taxon>
        <taxon>Alphaproteobacteria</taxon>
        <taxon>Hyphomicrobiales</taxon>
        <taxon>Methylobacteriaceae</taxon>
        <taxon>Methylobacterium</taxon>
    </lineage>
</organism>
<sequence length="227" mass="25155">MLTGEDQVPGDDAALENEDASDAGRRLTPAEWAQIKDLWELGTADASEICARFKIKPDTLAKRIKRAGIRRGSRAHEVAKANTAATVKAAEKTAEELTAERKQKIEKARSEHLNWTTILAQQAMALVAKAKQEDRPFSTEDKNLKALERAMKIVVAARDERFTLLDAHDEVDDRELPQLVIRDLTDAEIKARRDAQEADDAEILDETDEAAIAALGEEEVIEDGDDD</sequence>
<feature type="region of interest" description="Disordered" evidence="2">
    <location>
        <begin position="1"/>
        <end position="28"/>
    </location>
</feature>
<proteinExistence type="predicted"/>
<accession>A0ABV2NUA3</accession>
<reference evidence="3 4" key="1">
    <citation type="submission" date="2024-06" db="EMBL/GenBank/DDBJ databases">
        <title>Genomics of switchgrass bacterial isolates.</title>
        <authorList>
            <person name="Shade A."/>
        </authorList>
    </citation>
    <scope>NUCLEOTIDE SEQUENCE [LARGE SCALE GENOMIC DNA]</scope>
    <source>
        <strain evidence="3 4">PvP084</strain>
    </source>
</reference>
<dbReference type="EMBL" id="JBEPNW010000008">
    <property type="protein sequence ID" value="MET3870116.1"/>
    <property type="molecule type" value="Genomic_DNA"/>
</dbReference>
<keyword evidence="1" id="KW-0175">Coiled coil</keyword>
<dbReference type="GO" id="GO:0016787">
    <property type="term" value="F:hydrolase activity"/>
    <property type="evidence" value="ECO:0007669"/>
    <property type="project" value="UniProtKB-KW"/>
</dbReference>
<keyword evidence="3" id="KW-0378">Hydrolase</keyword>
<evidence type="ECO:0000313" key="4">
    <source>
        <dbReference type="Proteomes" id="UP001549119"/>
    </source>
</evidence>
<evidence type="ECO:0000256" key="1">
    <source>
        <dbReference type="SAM" id="Coils"/>
    </source>
</evidence>
<evidence type="ECO:0000313" key="3">
    <source>
        <dbReference type="EMBL" id="MET3870116.1"/>
    </source>
</evidence>
<protein>
    <submittedName>
        <fullName evidence="3">Peptidyl-tRNA hydrolase</fullName>
    </submittedName>
</protein>